<comment type="caution">
    <text evidence="1">The sequence shown here is derived from an EMBL/GenBank/DDBJ whole genome shotgun (WGS) entry which is preliminary data.</text>
</comment>
<name>A0A849BZ68_9NOCA</name>
<accession>A0A849BZ68</accession>
<organism evidence="1 2">
    <name type="scientific">Nocardia uniformis</name>
    <dbReference type="NCBI Taxonomy" id="53432"/>
    <lineage>
        <taxon>Bacteria</taxon>
        <taxon>Bacillati</taxon>
        <taxon>Actinomycetota</taxon>
        <taxon>Actinomycetes</taxon>
        <taxon>Mycobacteriales</taxon>
        <taxon>Nocardiaceae</taxon>
        <taxon>Nocardia</taxon>
    </lineage>
</organism>
<dbReference type="RefSeq" id="WP_067526724.1">
    <property type="nucleotide sequence ID" value="NZ_JABELX010000004.1"/>
</dbReference>
<keyword evidence="2" id="KW-1185">Reference proteome</keyword>
<protein>
    <submittedName>
        <fullName evidence="1">Uncharacterized protein</fullName>
    </submittedName>
</protein>
<gene>
    <name evidence="1" type="ORF">HLB23_11280</name>
</gene>
<reference evidence="1 2" key="1">
    <citation type="submission" date="2020-05" db="EMBL/GenBank/DDBJ databases">
        <title>MicrobeNet Type strains.</title>
        <authorList>
            <person name="Nicholson A.C."/>
        </authorList>
    </citation>
    <scope>NUCLEOTIDE SEQUENCE [LARGE SCALE GENOMIC DNA]</scope>
    <source>
        <strain evidence="1 2">JCM 3224</strain>
    </source>
</reference>
<evidence type="ECO:0000313" key="1">
    <source>
        <dbReference type="EMBL" id="NNH70436.1"/>
    </source>
</evidence>
<dbReference type="EMBL" id="JABELX010000004">
    <property type="protein sequence ID" value="NNH70436.1"/>
    <property type="molecule type" value="Genomic_DNA"/>
</dbReference>
<proteinExistence type="predicted"/>
<dbReference type="AlphaFoldDB" id="A0A849BZ68"/>
<sequence length="228" mass="24213">MSPHDREQRETRSPLDIDDLLASLDTGESEPYDAESVAAGHRIANRLTRRWAHAGSNAGPATVTPIAARRTSVLAVPGWTEQVRAAASGTAGPLQRVVDRELGIEFVRSATDGRETSIVVTSFGELVSAGDVVRVQIGSGSGRTDLLVVLHTADNGDLVGQIITPAVTMSDDLEIALTPLSSLSGEHTRAVTEAVRTSPTPGRNAWRRIAKHLPADHPVRSAIIDGLR</sequence>
<evidence type="ECO:0000313" key="2">
    <source>
        <dbReference type="Proteomes" id="UP000586827"/>
    </source>
</evidence>
<dbReference type="Proteomes" id="UP000586827">
    <property type="component" value="Unassembled WGS sequence"/>
</dbReference>